<evidence type="ECO:0000259" key="2">
    <source>
        <dbReference type="Pfam" id="PF00171"/>
    </source>
</evidence>
<keyword evidence="1" id="KW-0560">Oxidoreductase</keyword>
<dbReference type="Pfam" id="PF00171">
    <property type="entry name" value="Aldedh"/>
    <property type="match status" value="1"/>
</dbReference>
<evidence type="ECO:0000313" key="3">
    <source>
        <dbReference type="EMBL" id="NKX54363.1"/>
    </source>
</evidence>
<reference evidence="3 4" key="1">
    <citation type="submission" date="2020-04" db="EMBL/GenBank/DDBJ databases">
        <title>Arthrobacter sp. nov.</title>
        <authorList>
            <person name="Liu S."/>
        </authorList>
    </citation>
    <scope>NUCLEOTIDE SEQUENCE [LARGE SCALE GENOMIC DNA]</scope>
    <source>
        <strain evidence="3 4">E918</strain>
    </source>
</reference>
<dbReference type="FunFam" id="3.40.309.10:FF:000010">
    <property type="entry name" value="Gamma-aminobutyraldehyde dehydrogenase"/>
    <property type="match status" value="1"/>
</dbReference>
<dbReference type="Gene3D" id="3.40.309.10">
    <property type="entry name" value="Aldehyde Dehydrogenase, Chain A, domain 2"/>
    <property type="match status" value="1"/>
</dbReference>
<name>A0A7X6HDU7_9MICC</name>
<gene>
    <name evidence="3" type="ORF">HGG74_07355</name>
</gene>
<dbReference type="InterPro" id="IPR016160">
    <property type="entry name" value="Ald_DH_CS_CYS"/>
</dbReference>
<dbReference type="EMBL" id="JAAZSQ010000005">
    <property type="protein sequence ID" value="NKX54363.1"/>
    <property type="molecule type" value="Genomic_DNA"/>
</dbReference>
<dbReference type="GO" id="GO:0004777">
    <property type="term" value="F:succinate-semialdehyde dehydrogenase (NAD+) activity"/>
    <property type="evidence" value="ECO:0007669"/>
    <property type="project" value="TreeGrafter"/>
</dbReference>
<proteinExistence type="predicted"/>
<dbReference type="PANTHER" id="PTHR43217">
    <property type="entry name" value="SUCCINATE SEMIALDEHYDE DEHYDROGENASE [NAD(P)+] SAD"/>
    <property type="match status" value="1"/>
</dbReference>
<dbReference type="InterPro" id="IPR047110">
    <property type="entry name" value="GABD/Sad-like"/>
</dbReference>
<sequence length="467" mass="48732">MSTTTLSGAVSINPATGELIASYPFADEAGLREVLDRATGGFRQWRAYTPAQRCAVFARMAGLLRRDAAMLAELLVAEVGKPITQSRAEVAKAAAALDWYADNGAALIADVPTSIGPEAYVSYLPLGPVLAVEPWNFPVWQVMRGGIGILLAGNSYVLKPAPNVVGCALALESLWQAAGLPEGTFSVLNAQPEVVSAAIADPAIAGVTVTGSVAAGSAIAAQAGSAVKRSVLELGGTDALIVLADADLNAAVEAAVTGRFQNTGQICIASKRIILEKPVAAEFTSRFVAKVAGLQVGDPRDESTYIGPIARADIRDEIEAQVSRTVAEGARLLLGGNRLDGPGNFFEPTVLAGVRPGMTAFEEEIFGPVAALVTAEDPEDAIALANNSQYGLSASLWTRDTRRAAEFARRLEVGGVFINKPSVSDPRIPIGGVKKSGFGRELSAYGVHEFTNIQAVWINDPAGHAEN</sequence>
<evidence type="ECO:0000313" key="4">
    <source>
        <dbReference type="Proteomes" id="UP000544090"/>
    </source>
</evidence>
<evidence type="ECO:0000256" key="1">
    <source>
        <dbReference type="ARBA" id="ARBA00023002"/>
    </source>
</evidence>
<dbReference type="InterPro" id="IPR015590">
    <property type="entry name" value="Aldehyde_DH_dom"/>
</dbReference>
<dbReference type="InterPro" id="IPR016163">
    <property type="entry name" value="Ald_DH_C"/>
</dbReference>
<dbReference type="InterPro" id="IPR016161">
    <property type="entry name" value="Ald_DH/histidinol_DH"/>
</dbReference>
<dbReference type="RefSeq" id="WP_168485708.1">
    <property type="nucleotide sequence ID" value="NZ_JAAZSQ010000005.1"/>
</dbReference>
<accession>A0A7X6HDU7</accession>
<feature type="domain" description="Aldehyde dehydrogenase" evidence="2">
    <location>
        <begin position="11"/>
        <end position="456"/>
    </location>
</feature>
<dbReference type="AlphaFoldDB" id="A0A7X6HDU7"/>
<dbReference type="PANTHER" id="PTHR43217:SF1">
    <property type="entry name" value="SUCCINATE SEMIALDEHYDE DEHYDROGENASE [NAD(P)+] SAD"/>
    <property type="match status" value="1"/>
</dbReference>
<comment type="caution">
    <text evidence="3">The sequence shown here is derived from an EMBL/GenBank/DDBJ whole genome shotgun (WGS) entry which is preliminary data.</text>
</comment>
<keyword evidence="4" id="KW-1185">Reference proteome</keyword>
<protein>
    <submittedName>
        <fullName evidence="3">Aldehyde dehydrogenase family protein</fullName>
    </submittedName>
</protein>
<dbReference type="Gene3D" id="3.40.605.10">
    <property type="entry name" value="Aldehyde Dehydrogenase, Chain A, domain 1"/>
    <property type="match status" value="1"/>
</dbReference>
<dbReference type="InterPro" id="IPR016162">
    <property type="entry name" value="Ald_DH_N"/>
</dbReference>
<dbReference type="Proteomes" id="UP000544090">
    <property type="component" value="Unassembled WGS sequence"/>
</dbReference>
<dbReference type="SUPFAM" id="SSF53720">
    <property type="entry name" value="ALDH-like"/>
    <property type="match status" value="1"/>
</dbReference>
<organism evidence="3 4">
    <name type="scientific">Arthrobacter mobilis</name>
    <dbReference type="NCBI Taxonomy" id="2724944"/>
    <lineage>
        <taxon>Bacteria</taxon>
        <taxon>Bacillati</taxon>
        <taxon>Actinomycetota</taxon>
        <taxon>Actinomycetes</taxon>
        <taxon>Micrococcales</taxon>
        <taxon>Micrococcaceae</taxon>
        <taxon>Arthrobacter</taxon>
    </lineage>
</organism>
<dbReference type="PROSITE" id="PS00070">
    <property type="entry name" value="ALDEHYDE_DEHYDR_CYS"/>
    <property type="match status" value="1"/>
</dbReference>